<keyword evidence="4 5" id="KW-0687">Ribonucleoprotein</keyword>
<sequence>MKNLKIKLIKSLNNKKKKQVLVANSLGLKKVNNTKIHPDNPQTRGKIFKINHLLEILEN</sequence>
<evidence type="ECO:0000256" key="1">
    <source>
        <dbReference type="ARBA" id="ARBA00007594"/>
    </source>
</evidence>
<dbReference type="EMBL" id="AP027925">
    <property type="protein sequence ID" value="BED92791.1"/>
    <property type="molecule type" value="Genomic_DNA"/>
</dbReference>
<name>A0AA48HWM2_9FIRM</name>
<evidence type="ECO:0000259" key="6">
    <source>
        <dbReference type="Pfam" id="PF00327"/>
    </source>
</evidence>
<dbReference type="GO" id="GO:0003735">
    <property type="term" value="F:structural constituent of ribosome"/>
    <property type="evidence" value="ECO:0007669"/>
    <property type="project" value="InterPro"/>
</dbReference>
<dbReference type="HAMAP" id="MF_01371_B">
    <property type="entry name" value="Ribosomal_uL30_B"/>
    <property type="match status" value="1"/>
</dbReference>
<accession>A0AA48HWM2</accession>
<dbReference type="Pfam" id="PF00327">
    <property type="entry name" value="Ribosomal_L30"/>
    <property type="match status" value="1"/>
</dbReference>
<comment type="subunit">
    <text evidence="2 5">Part of the 50S ribosomal subunit.</text>
</comment>
<dbReference type="InterPro" id="IPR036919">
    <property type="entry name" value="Ribo_uL30_ferredoxin-like_sf"/>
</dbReference>
<dbReference type="InterPro" id="IPR005996">
    <property type="entry name" value="Ribosomal_uL30_bac-type"/>
</dbReference>
<organism evidence="7">
    <name type="scientific">Candidatus Paraimprobicoccus trichonymphae</name>
    <dbReference type="NCBI Taxonomy" id="3033793"/>
    <lineage>
        <taxon>Bacteria</taxon>
        <taxon>Bacillati</taxon>
        <taxon>Bacillota</taxon>
        <taxon>Clostridia</taxon>
        <taxon>Candidatus Paraimprobicoccus</taxon>
    </lineage>
</organism>
<feature type="domain" description="Large ribosomal subunit protein uL30-like ferredoxin-like fold" evidence="6">
    <location>
        <begin position="4"/>
        <end position="53"/>
    </location>
</feature>
<dbReference type="Gene3D" id="3.30.1390.20">
    <property type="entry name" value="Ribosomal protein L30, ferredoxin-like fold domain"/>
    <property type="match status" value="1"/>
</dbReference>
<comment type="similarity">
    <text evidence="1 5">Belongs to the universal ribosomal protein uL30 family.</text>
</comment>
<protein>
    <recommendedName>
        <fullName evidence="5">Large ribosomal subunit protein uL30</fullName>
    </recommendedName>
</protein>
<evidence type="ECO:0000313" key="7">
    <source>
        <dbReference type="EMBL" id="BED92791.1"/>
    </source>
</evidence>
<dbReference type="PIRSF" id="PIRSF002211">
    <property type="entry name" value="Ribosomal_L30_bac-type"/>
    <property type="match status" value="1"/>
</dbReference>
<dbReference type="GO" id="GO:0015934">
    <property type="term" value="C:large ribosomal subunit"/>
    <property type="evidence" value="ECO:0007669"/>
    <property type="project" value="InterPro"/>
</dbReference>
<keyword evidence="3 5" id="KW-0689">Ribosomal protein</keyword>
<proteinExistence type="inferred from homology"/>
<evidence type="ECO:0000256" key="4">
    <source>
        <dbReference type="ARBA" id="ARBA00023274"/>
    </source>
</evidence>
<dbReference type="GO" id="GO:0006412">
    <property type="term" value="P:translation"/>
    <property type="evidence" value="ECO:0007669"/>
    <property type="project" value="UniProtKB-UniRule"/>
</dbReference>
<dbReference type="NCBIfam" id="TIGR01308">
    <property type="entry name" value="rpmD_bact"/>
    <property type="match status" value="1"/>
</dbReference>
<dbReference type="InterPro" id="IPR016082">
    <property type="entry name" value="Ribosomal_uL30_ferredoxin-like"/>
</dbReference>
<dbReference type="CDD" id="cd01658">
    <property type="entry name" value="Ribosomal_L30"/>
    <property type="match status" value="1"/>
</dbReference>
<dbReference type="SUPFAM" id="SSF55129">
    <property type="entry name" value="Ribosomal protein L30p/L7e"/>
    <property type="match status" value="1"/>
</dbReference>
<evidence type="ECO:0000256" key="3">
    <source>
        <dbReference type="ARBA" id="ARBA00022980"/>
    </source>
</evidence>
<evidence type="ECO:0000256" key="2">
    <source>
        <dbReference type="ARBA" id="ARBA00011838"/>
    </source>
</evidence>
<evidence type="ECO:0000256" key="5">
    <source>
        <dbReference type="HAMAP-Rule" id="MF_01371"/>
    </source>
</evidence>
<dbReference type="KEGG" id="ptrh:RsTaC01_0673"/>
<dbReference type="Proteomes" id="UP001335720">
    <property type="component" value="Chromosome"/>
</dbReference>
<reference evidence="7" key="1">
    <citation type="journal article" date="2023" name="ISME J.">
        <title>Emergence of putative energy parasites within Clostridia revealed by genome analysis of a novel endosymbiotic clade.</title>
        <authorList>
            <person name="Takahashi K."/>
            <person name="Kuwahara H."/>
            <person name="Horikawa Y."/>
            <person name="Izawa K."/>
            <person name="Kato D."/>
            <person name="Inagaki T."/>
            <person name="Yuki M."/>
            <person name="Ohkuma M."/>
            <person name="Hongoh Y."/>
        </authorList>
    </citation>
    <scope>NUCLEOTIDE SEQUENCE</scope>
    <source>
        <strain evidence="7">RsTa-C01</strain>
    </source>
</reference>
<dbReference type="AlphaFoldDB" id="A0AA48HWM2"/>
<gene>
    <name evidence="5" type="primary">rpmD</name>
    <name evidence="7" type="ORF">RsTaC01_0673</name>
</gene>